<protein>
    <submittedName>
        <fullName evidence="3">Uncharacterized protein LOC113203763</fullName>
    </submittedName>
</protein>
<evidence type="ECO:0000259" key="1">
    <source>
        <dbReference type="PROSITE" id="PS50181"/>
    </source>
</evidence>
<dbReference type="Pfam" id="PF12937">
    <property type="entry name" value="F-box-like"/>
    <property type="match status" value="1"/>
</dbReference>
<dbReference type="GeneID" id="113203763"/>
<keyword evidence="2" id="KW-1185">Reference proteome</keyword>
<dbReference type="InterPro" id="IPR036047">
    <property type="entry name" value="F-box-like_dom_sf"/>
</dbReference>
<dbReference type="SMART" id="SM00256">
    <property type="entry name" value="FBOX"/>
    <property type="match status" value="1"/>
</dbReference>
<dbReference type="OrthoDB" id="9856535at2759"/>
<proteinExistence type="predicted"/>
<reference evidence="3" key="1">
    <citation type="submission" date="2025-08" db="UniProtKB">
        <authorList>
            <consortium name="RefSeq"/>
        </authorList>
    </citation>
    <scope>IDENTIFICATION</scope>
    <source>
        <tissue evidence="3">Whole organism</tissue>
    </source>
</reference>
<evidence type="ECO:0000313" key="3">
    <source>
        <dbReference type="RefSeq" id="XP_026274397.2"/>
    </source>
</evidence>
<dbReference type="InterPro" id="IPR001810">
    <property type="entry name" value="F-box_dom"/>
</dbReference>
<accession>A0A6J1S031</accession>
<dbReference type="RefSeq" id="XP_026274397.2">
    <property type="nucleotide sequence ID" value="XM_026418612.2"/>
</dbReference>
<gene>
    <name evidence="3" type="primary">LOC113203763</name>
</gene>
<dbReference type="Gene3D" id="1.20.1280.50">
    <property type="match status" value="1"/>
</dbReference>
<dbReference type="AlphaFoldDB" id="A0A6J1S031"/>
<dbReference type="Proteomes" id="UP000504606">
    <property type="component" value="Unplaced"/>
</dbReference>
<dbReference type="InterPro" id="IPR032675">
    <property type="entry name" value="LRR_dom_sf"/>
</dbReference>
<feature type="domain" description="F-box" evidence="1">
    <location>
        <begin position="1"/>
        <end position="45"/>
    </location>
</feature>
<dbReference type="PROSITE" id="PS50181">
    <property type="entry name" value="FBOX"/>
    <property type="match status" value="1"/>
</dbReference>
<dbReference type="Gene3D" id="3.80.10.10">
    <property type="entry name" value="Ribonuclease Inhibitor"/>
    <property type="match status" value="1"/>
</dbReference>
<dbReference type="SUPFAM" id="SSF81383">
    <property type="entry name" value="F-box domain"/>
    <property type="match status" value="1"/>
</dbReference>
<evidence type="ECO:0000313" key="2">
    <source>
        <dbReference type="Proteomes" id="UP000504606"/>
    </source>
</evidence>
<sequence length="480" mass="51472">MEKLSDDVLLMVLEELEEAEDILTFRVVCKRFAALALHPAVWRNFDVNYDKPYCSCPLLRMAPCIDTISIRLPAEGCLQRACTATRCAAARLCIGVDGASHAGHAAAIISRQETLGRLIDVEIEISSAVAAGDACMLLNMLASTSRLKSLCVMDRGEDRLPTAHNRILANTVVAPSLREFGCTLYALTEPFVQFILSEHAATIEEVNLGGSPSTLSMTSIAPLLAGVTNLRELTGSYLPGMEALAACKSLSVLHLIMFHTESLSGPAVAGSAQLLQRAEQLREVTLEYEPAVRSVADVGADLVLALAASGRSRVERLHIINYGCGCVGNPPLLQLLVSALPSLSALRCLVLENGAKKPDALLMAIRPDVAPSLQRVEVCLSEGCAHFWLHGDTVKTVMAANPSLHIKLDASRLVCGGNTARCGACQLGCHGELRGDGTLRRDLTSGSFPCVPCIFSHDPMDECSEDHSENSSELWIHLPL</sequence>
<name>A0A6J1S031_FRAOC</name>
<organism evidence="2 3">
    <name type="scientific">Frankliniella occidentalis</name>
    <name type="common">Western flower thrips</name>
    <name type="synonym">Euthrips occidentalis</name>
    <dbReference type="NCBI Taxonomy" id="133901"/>
    <lineage>
        <taxon>Eukaryota</taxon>
        <taxon>Metazoa</taxon>
        <taxon>Ecdysozoa</taxon>
        <taxon>Arthropoda</taxon>
        <taxon>Hexapoda</taxon>
        <taxon>Insecta</taxon>
        <taxon>Pterygota</taxon>
        <taxon>Neoptera</taxon>
        <taxon>Paraneoptera</taxon>
        <taxon>Thysanoptera</taxon>
        <taxon>Terebrantia</taxon>
        <taxon>Thripoidea</taxon>
        <taxon>Thripidae</taxon>
        <taxon>Frankliniella</taxon>
    </lineage>
</organism>
<dbReference type="KEGG" id="foc:113203763"/>